<dbReference type="Gene3D" id="3.40.720.10">
    <property type="entry name" value="Alkaline Phosphatase, subunit A"/>
    <property type="match status" value="1"/>
</dbReference>
<evidence type="ECO:0000259" key="3">
    <source>
        <dbReference type="Pfam" id="PF00884"/>
    </source>
</evidence>
<accession>A0A5C5ZA37</accession>
<organism evidence="4 5">
    <name type="scientific">Novipirellula herctigrandis</name>
    <dbReference type="NCBI Taxonomy" id="2527986"/>
    <lineage>
        <taxon>Bacteria</taxon>
        <taxon>Pseudomonadati</taxon>
        <taxon>Planctomycetota</taxon>
        <taxon>Planctomycetia</taxon>
        <taxon>Pirellulales</taxon>
        <taxon>Pirellulaceae</taxon>
        <taxon>Novipirellula</taxon>
    </lineage>
</organism>
<keyword evidence="5" id="KW-1185">Reference proteome</keyword>
<dbReference type="RefSeq" id="WP_146401624.1">
    <property type="nucleotide sequence ID" value="NZ_SJPJ01000001.1"/>
</dbReference>
<dbReference type="Pfam" id="PF00884">
    <property type="entry name" value="Sulfatase"/>
    <property type="match status" value="1"/>
</dbReference>
<feature type="chain" id="PRO_5023039077" evidence="2">
    <location>
        <begin position="23"/>
        <end position="178"/>
    </location>
</feature>
<comment type="caution">
    <text evidence="4">The sequence shown here is derived from an EMBL/GenBank/DDBJ whole genome shotgun (WGS) entry which is preliminary data.</text>
</comment>
<dbReference type="InterPro" id="IPR017850">
    <property type="entry name" value="Alkaline_phosphatase_core_sf"/>
</dbReference>
<proteinExistence type="inferred from homology"/>
<dbReference type="EMBL" id="SJPJ01000001">
    <property type="protein sequence ID" value="TWT84085.1"/>
    <property type="molecule type" value="Genomic_DNA"/>
</dbReference>
<protein>
    <submittedName>
        <fullName evidence="4">Sulfatase</fullName>
    </submittedName>
</protein>
<dbReference type="AlphaFoldDB" id="A0A5C5ZA37"/>
<dbReference type="InterPro" id="IPR050738">
    <property type="entry name" value="Sulfatase"/>
</dbReference>
<sequence precursor="true">MKARRIGMIFGLMLLSFALSRADEPAPRPNIVCYFADVMGWGTIRANQTLAAANGVDTTEIKKLITPNIDALAERGTNFSHAYGKPVCSPSRSCQQTGFQLWHTWADRNGRSHDQSTSGTLELELGKHLPLTVKGAVTLNGTLKCSSSDGAAIPMGKRTTILAGASVTGTFKNPGGLV</sequence>
<feature type="signal peptide" evidence="2">
    <location>
        <begin position="1"/>
        <end position="22"/>
    </location>
</feature>
<dbReference type="InterPro" id="IPR000917">
    <property type="entry name" value="Sulfatase_N"/>
</dbReference>
<evidence type="ECO:0000256" key="1">
    <source>
        <dbReference type="ARBA" id="ARBA00008779"/>
    </source>
</evidence>
<dbReference type="SUPFAM" id="SSF53649">
    <property type="entry name" value="Alkaline phosphatase-like"/>
    <property type="match status" value="1"/>
</dbReference>
<dbReference type="Proteomes" id="UP000315010">
    <property type="component" value="Unassembled WGS sequence"/>
</dbReference>
<keyword evidence="2" id="KW-0732">Signal</keyword>
<dbReference type="PANTHER" id="PTHR42693">
    <property type="entry name" value="ARYLSULFATASE FAMILY MEMBER"/>
    <property type="match status" value="1"/>
</dbReference>
<dbReference type="PANTHER" id="PTHR42693:SF33">
    <property type="entry name" value="ARYLSULFATASE"/>
    <property type="match status" value="1"/>
</dbReference>
<reference evidence="4 5" key="1">
    <citation type="submission" date="2019-02" db="EMBL/GenBank/DDBJ databases">
        <title>Deep-cultivation of Planctomycetes and their phenomic and genomic characterization uncovers novel biology.</title>
        <authorList>
            <person name="Wiegand S."/>
            <person name="Jogler M."/>
            <person name="Boedeker C."/>
            <person name="Pinto D."/>
            <person name="Vollmers J."/>
            <person name="Rivas-Marin E."/>
            <person name="Kohn T."/>
            <person name="Peeters S.H."/>
            <person name="Heuer A."/>
            <person name="Rast P."/>
            <person name="Oberbeckmann S."/>
            <person name="Bunk B."/>
            <person name="Jeske O."/>
            <person name="Meyerdierks A."/>
            <person name="Storesund J.E."/>
            <person name="Kallscheuer N."/>
            <person name="Luecker S."/>
            <person name="Lage O.M."/>
            <person name="Pohl T."/>
            <person name="Merkel B.J."/>
            <person name="Hornburger P."/>
            <person name="Mueller R.-W."/>
            <person name="Bruemmer F."/>
            <person name="Labrenz M."/>
            <person name="Spormann A.M."/>
            <person name="Op Den Camp H."/>
            <person name="Overmann J."/>
            <person name="Amann R."/>
            <person name="Jetten M.S.M."/>
            <person name="Mascher T."/>
            <person name="Medema M.H."/>
            <person name="Devos D.P."/>
            <person name="Kaster A.-K."/>
            <person name="Ovreas L."/>
            <person name="Rohde M."/>
            <person name="Galperin M.Y."/>
            <person name="Jogler C."/>
        </authorList>
    </citation>
    <scope>NUCLEOTIDE SEQUENCE [LARGE SCALE GENOMIC DNA]</scope>
    <source>
        <strain evidence="4 5">CA13</strain>
    </source>
</reference>
<evidence type="ECO:0000256" key="2">
    <source>
        <dbReference type="SAM" id="SignalP"/>
    </source>
</evidence>
<evidence type="ECO:0000313" key="5">
    <source>
        <dbReference type="Proteomes" id="UP000315010"/>
    </source>
</evidence>
<name>A0A5C5ZA37_9BACT</name>
<gene>
    <name evidence="4" type="ORF">CA13_55610</name>
</gene>
<evidence type="ECO:0000313" key="4">
    <source>
        <dbReference type="EMBL" id="TWT84085.1"/>
    </source>
</evidence>
<comment type="similarity">
    <text evidence="1">Belongs to the sulfatase family.</text>
</comment>
<feature type="domain" description="Sulfatase N-terminal" evidence="3">
    <location>
        <begin position="30"/>
        <end position="100"/>
    </location>
</feature>
<dbReference type="GO" id="GO:0004065">
    <property type="term" value="F:arylsulfatase activity"/>
    <property type="evidence" value="ECO:0007669"/>
    <property type="project" value="TreeGrafter"/>
</dbReference>